<evidence type="ECO:0000256" key="10">
    <source>
        <dbReference type="ARBA" id="ARBA00023014"/>
    </source>
</evidence>
<dbReference type="GO" id="GO:0051539">
    <property type="term" value="F:4 iron, 4 sulfur cluster binding"/>
    <property type="evidence" value="ECO:0007669"/>
    <property type="project" value="UniProtKB-KW"/>
</dbReference>
<keyword evidence="10" id="KW-0411">Iron-sulfur</keyword>
<dbReference type="GO" id="GO:0006281">
    <property type="term" value="P:DNA repair"/>
    <property type="evidence" value="ECO:0007669"/>
    <property type="project" value="UniProtKB-KW"/>
</dbReference>
<evidence type="ECO:0000256" key="8">
    <source>
        <dbReference type="ARBA" id="ARBA00022801"/>
    </source>
</evidence>
<dbReference type="PANTHER" id="PTHR33693:SF1">
    <property type="entry name" value="TYPE-4 URACIL-DNA GLYCOSYLASE"/>
    <property type="match status" value="1"/>
</dbReference>
<dbReference type="GO" id="GO:0004844">
    <property type="term" value="F:uracil DNA N-glycosylase activity"/>
    <property type="evidence" value="ECO:0007669"/>
    <property type="project" value="UniProtKB-EC"/>
</dbReference>
<dbReference type="Gene3D" id="3.40.470.10">
    <property type="entry name" value="Uracil-DNA glycosylase-like domain"/>
    <property type="match status" value="1"/>
</dbReference>
<evidence type="ECO:0000256" key="9">
    <source>
        <dbReference type="ARBA" id="ARBA00023004"/>
    </source>
</evidence>
<dbReference type="CDD" id="cd10030">
    <property type="entry name" value="UDG-F4_TTUDGA_SPO1dp_like"/>
    <property type="match status" value="1"/>
</dbReference>
<dbReference type="SMART" id="SM00986">
    <property type="entry name" value="UDG"/>
    <property type="match status" value="1"/>
</dbReference>
<evidence type="ECO:0000313" key="13">
    <source>
        <dbReference type="EMBL" id="NEZ47362.1"/>
    </source>
</evidence>
<dbReference type="SUPFAM" id="SSF52141">
    <property type="entry name" value="Uracil-DNA glycosylase-like"/>
    <property type="match status" value="1"/>
</dbReference>
<dbReference type="EC" id="3.2.2.27" evidence="3"/>
<keyword evidence="14" id="KW-1185">Reference proteome</keyword>
<dbReference type="Pfam" id="PF03167">
    <property type="entry name" value="UDG"/>
    <property type="match status" value="1"/>
</dbReference>
<dbReference type="GO" id="GO:0046872">
    <property type="term" value="F:metal ion binding"/>
    <property type="evidence" value="ECO:0007669"/>
    <property type="project" value="UniProtKB-KW"/>
</dbReference>
<feature type="domain" description="Uracil-DNA glycosylase-like" evidence="12">
    <location>
        <begin position="28"/>
        <end position="175"/>
    </location>
</feature>
<keyword evidence="8" id="KW-0378">Hydrolase</keyword>
<dbReference type="InterPro" id="IPR036895">
    <property type="entry name" value="Uracil-DNA_glycosylase-like_sf"/>
</dbReference>
<dbReference type="SMART" id="SM00987">
    <property type="entry name" value="UreE_C"/>
    <property type="match status" value="1"/>
</dbReference>
<evidence type="ECO:0000256" key="4">
    <source>
        <dbReference type="ARBA" id="ARBA00019403"/>
    </source>
</evidence>
<sequence>MLRWSELYSECMKCNKCTLANDRTNVVFGEGNIKADIMFIGEAPGADEDRTGNPFVGRAGQLLTKGLNSLNLVRERDYYICNICKCRPKNNRTPTEEEAMECIPYLRNQVALVKPKIIVCLGATSMKYILGKQYRITRDRGKWFEIKGCYIIGTFHPAAILRDENKKKFFWQDLKSIKAKYEEFIKN</sequence>
<keyword evidence="7" id="KW-0227">DNA damage</keyword>
<comment type="caution">
    <text evidence="13">The sequence shown here is derived from an EMBL/GenBank/DDBJ whole genome shotgun (WGS) entry which is preliminary data.</text>
</comment>
<comment type="catalytic activity">
    <reaction evidence="1">
        <text>Hydrolyzes single-stranded DNA or mismatched double-stranded DNA and polynucleotides, releasing free uracil.</text>
        <dbReference type="EC" id="3.2.2.27"/>
    </reaction>
</comment>
<proteinExistence type="inferred from homology"/>
<accession>A0A6M0RAW6</accession>
<dbReference type="InterPro" id="IPR005273">
    <property type="entry name" value="Ura-DNA_glyco_family4"/>
</dbReference>
<name>A0A6M0RAW6_9CLOT</name>
<evidence type="ECO:0000313" key="14">
    <source>
        <dbReference type="Proteomes" id="UP000473885"/>
    </source>
</evidence>
<keyword evidence="5" id="KW-0004">4Fe-4S</keyword>
<evidence type="ECO:0000256" key="1">
    <source>
        <dbReference type="ARBA" id="ARBA00001400"/>
    </source>
</evidence>
<organism evidence="13 14">
    <name type="scientific">Clostridium niameyense</name>
    <dbReference type="NCBI Taxonomy" id="1622073"/>
    <lineage>
        <taxon>Bacteria</taxon>
        <taxon>Bacillati</taxon>
        <taxon>Bacillota</taxon>
        <taxon>Clostridia</taxon>
        <taxon>Eubacteriales</taxon>
        <taxon>Clostridiaceae</taxon>
        <taxon>Clostridium</taxon>
    </lineage>
</organism>
<keyword evidence="9" id="KW-0408">Iron</keyword>
<dbReference type="InterPro" id="IPR051536">
    <property type="entry name" value="UDG_Type-4/5"/>
</dbReference>
<comment type="similarity">
    <text evidence="2">Belongs to the uracil-DNA glycosylase (UDG) superfamily. Type 4 (UDGa) family.</text>
</comment>
<dbReference type="AlphaFoldDB" id="A0A6M0RAW6"/>
<evidence type="ECO:0000259" key="12">
    <source>
        <dbReference type="SMART" id="SM00986"/>
    </source>
</evidence>
<keyword evidence="11" id="KW-0234">DNA repair</keyword>
<keyword evidence="6" id="KW-0479">Metal-binding</keyword>
<evidence type="ECO:0000256" key="6">
    <source>
        <dbReference type="ARBA" id="ARBA00022723"/>
    </source>
</evidence>
<dbReference type="EMBL" id="SXDP01000007">
    <property type="protein sequence ID" value="NEZ47362.1"/>
    <property type="molecule type" value="Genomic_DNA"/>
</dbReference>
<dbReference type="PANTHER" id="PTHR33693">
    <property type="entry name" value="TYPE-5 URACIL-DNA GLYCOSYLASE"/>
    <property type="match status" value="1"/>
</dbReference>
<evidence type="ECO:0000256" key="11">
    <source>
        <dbReference type="ARBA" id="ARBA00023204"/>
    </source>
</evidence>
<dbReference type="RefSeq" id="WP_163249420.1">
    <property type="nucleotide sequence ID" value="NZ_SXDP01000007.1"/>
</dbReference>
<evidence type="ECO:0000256" key="7">
    <source>
        <dbReference type="ARBA" id="ARBA00022763"/>
    </source>
</evidence>
<evidence type="ECO:0000256" key="3">
    <source>
        <dbReference type="ARBA" id="ARBA00012030"/>
    </source>
</evidence>
<evidence type="ECO:0000256" key="5">
    <source>
        <dbReference type="ARBA" id="ARBA00022485"/>
    </source>
</evidence>
<protein>
    <recommendedName>
        <fullName evidence="4">Type-4 uracil-DNA glycosylase</fullName>
        <ecNumber evidence="3">3.2.2.27</ecNumber>
    </recommendedName>
</protein>
<dbReference type="InterPro" id="IPR005122">
    <property type="entry name" value="Uracil-DNA_glycosylase-like"/>
</dbReference>
<dbReference type="NCBIfam" id="TIGR00758">
    <property type="entry name" value="UDG_fam4"/>
    <property type="match status" value="1"/>
</dbReference>
<dbReference type="Proteomes" id="UP000473885">
    <property type="component" value="Unassembled WGS sequence"/>
</dbReference>
<reference evidence="13 14" key="1">
    <citation type="submission" date="2019-04" db="EMBL/GenBank/DDBJ databases">
        <title>Genome sequencing of Clostridium botulinum Groups I-IV and Clostridium butyricum.</title>
        <authorList>
            <person name="Brunt J."/>
            <person name="Van Vliet A.H.M."/>
            <person name="Stringer S.C."/>
            <person name="Carter A.T."/>
            <person name="Peck M.W."/>
        </authorList>
    </citation>
    <scope>NUCLEOTIDE SEQUENCE [LARGE SCALE GENOMIC DNA]</scope>
    <source>
        <strain evidence="13 14">IFR 18/094</strain>
    </source>
</reference>
<evidence type="ECO:0000256" key="2">
    <source>
        <dbReference type="ARBA" id="ARBA00006521"/>
    </source>
</evidence>
<gene>
    <name evidence="13" type="ORF">FDF74_09170</name>
</gene>